<keyword evidence="2" id="KW-1185">Reference proteome</keyword>
<reference evidence="1 2" key="1">
    <citation type="journal article" date="2009" name="PLoS ONE">
        <title>Non mycobacterial virulence genes in the genome of the emerging pathogen Mycobacterium abscessus.</title>
        <authorList>
            <person name="Ripoll F."/>
            <person name="Pasek S."/>
            <person name="Schenowitz C."/>
            <person name="Dossat C."/>
            <person name="Barbe V."/>
            <person name="Rottman M."/>
            <person name="Macheras E."/>
            <person name="Heym B."/>
            <person name="Herrmann J.L."/>
            <person name="Daffe M."/>
            <person name="Brosch R."/>
            <person name="Risler J.L."/>
            <person name="Gaillard J.L."/>
        </authorList>
    </citation>
    <scope>NUCLEOTIDE SEQUENCE [LARGE SCALE GENOMIC DNA]</scope>
    <source>
        <strain evidence="2">ATCC 19977 / DSM 44196 / CCUG 20993 / CIP 104536 / JCM 13569 / NCTC 13031 / TMC 1543 / L948</strain>
    </source>
</reference>
<protein>
    <submittedName>
        <fullName evidence="1">Uncharacterized protein</fullName>
    </submittedName>
</protein>
<proteinExistence type="predicted"/>
<gene>
    <name evidence="1" type="ordered locus">MAB_3584</name>
</gene>
<evidence type="ECO:0000313" key="2">
    <source>
        <dbReference type="Proteomes" id="UP000007137"/>
    </source>
</evidence>
<accession>B1MF53</accession>
<dbReference type="EMBL" id="CU458896">
    <property type="protein sequence ID" value="CAM63659.1"/>
    <property type="molecule type" value="Genomic_DNA"/>
</dbReference>
<dbReference type="Proteomes" id="UP000007137">
    <property type="component" value="Chromosome"/>
</dbReference>
<name>B1MF53_MYCA9</name>
<dbReference type="KEGG" id="mab:MAB_3584"/>
<dbReference type="AlphaFoldDB" id="B1MF53"/>
<evidence type="ECO:0000313" key="1">
    <source>
        <dbReference type="EMBL" id="CAM63659.1"/>
    </source>
</evidence>
<sequence length="57" mass="6374">MFEFYIKEVKGLVVTFQTGQFVVHKDSEVIGDFYVSALDHDIGLGRPLPVLKCNGCL</sequence>
<organism evidence="1 2">
    <name type="scientific">Mycobacteroides abscessus (strain ATCC 19977 / DSM 44196 / CCUG 20993 / CIP 104536 / JCM 13569 / NCTC 13031 / TMC 1543 / L948)</name>
    <name type="common">Mycobacterium abscessus</name>
    <dbReference type="NCBI Taxonomy" id="561007"/>
    <lineage>
        <taxon>Bacteria</taxon>
        <taxon>Bacillati</taxon>
        <taxon>Actinomycetota</taxon>
        <taxon>Actinomycetes</taxon>
        <taxon>Mycobacteriales</taxon>
        <taxon>Mycobacteriaceae</taxon>
        <taxon>Mycobacteroides</taxon>
        <taxon>Mycobacteroides abscessus</taxon>
    </lineage>
</organism>